<evidence type="ECO:0000259" key="10">
    <source>
        <dbReference type="PROSITE" id="PS51163"/>
    </source>
</evidence>
<dbReference type="GO" id="GO:0005634">
    <property type="term" value="C:nucleus"/>
    <property type="evidence" value="ECO:0007669"/>
    <property type="project" value="UniProtKB-SubCell"/>
</dbReference>
<keyword evidence="6" id="KW-0378">Hydrolase</keyword>
<evidence type="ECO:0000256" key="9">
    <source>
        <dbReference type="ARBA" id="ARBA00023242"/>
    </source>
</evidence>
<dbReference type="InterPro" id="IPR042487">
    <property type="entry name" value="RuvBL1/2_DNA/RNA_bd_dom"/>
</dbReference>
<dbReference type="InterPro" id="IPR017945">
    <property type="entry name" value="DHBP_synth_RibB-like_a/b_dom"/>
</dbReference>
<keyword evidence="12" id="KW-1185">Reference proteome</keyword>
<dbReference type="InterPro" id="IPR041048">
    <property type="entry name" value="RuvB-like_C"/>
</dbReference>
<dbReference type="InterPro" id="IPR027238">
    <property type="entry name" value="RuvB-like"/>
</dbReference>
<dbReference type="OrthoDB" id="10060499at2759"/>
<dbReference type="Gene3D" id="2.40.50.360">
    <property type="entry name" value="RuvB-like helicase, domain II"/>
    <property type="match status" value="1"/>
</dbReference>
<gene>
    <name evidence="11" type="ORF">F511_08961</name>
</gene>
<dbReference type="InterPro" id="IPR003593">
    <property type="entry name" value="AAA+_ATPase"/>
</dbReference>
<dbReference type="EC" id="3.6.4.12" evidence="3"/>
<dbReference type="InterPro" id="IPR006070">
    <property type="entry name" value="Sua5-like_dom"/>
</dbReference>
<evidence type="ECO:0000256" key="5">
    <source>
        <dbReference type="ARBA" id="ARBA00022741"/>
    </source>
</evidence>
<dbReference type="Gene3D" id="3.90.870.10">
    <property type="entry name" value="DHBP synthase"/>
    <property type="match status" value="2"/>
</dbReference>
<dbReference type="Gene3D" id="3.40.50.300">
    <property type="entry name" value="P-loop containing nucleotide triphosphate hydrolases"/>
    <property type="match status" value="1"/>
</dbReference>
<evidence type="ECO:0000256" key="8">
    <source>
        <dbReference type="ARBA" id="ARBA00022840"/>
    </source>
</evidence>
<organism evidence="11 12">
    <name type="scientific">Dorcoceras hygrometricum</name>
    <dbReference type="NCBI Taxonomy" id="472368"/>
    <lineage>
        <taxon>Eukaryota</taxon>
        <taxon>Viridiplantae</taxon>
        <taxon>Streptophyta</taxon>
        <taxon>Embryophyta</taxon>
        <taxon>Tracheophyta</taxon>
        <taxon>Spermatophyta</taxon>
        <taxon>Magnoliopsida</taxon>
        <taxon>eudicotyledons</taxon>
        <taxon>Gunneridae</taxon>
        <taxon>Pentapetalae</taxon>
        <taxon>asterids</taxon>
        <taxon>lamiids</taxon>
        <taxon>Lamiales</taxon>
        <taxon>Gesneriaceae</taxon>
        <taxon>Didymocarpoideae</taxon>
        <taxon>Trichosporeae</taxon>
        <taxon>Loxocarpinae</taxon>
        <taxon>Dorcoceras</taxon>
    </lineage>
</organism>
<dbReference type="Pfam" id="PF17856">
    <property type="entry name" value="TIP49_C"/>
    <property type="match status" value="1"/>
</dbReference>
<dbReference type="SMART" id="SM00382">
    <property type="entry name" value="AAA"/>
    <property type="match status" value="1"/>
</dbReference>
<comment type="similarity">
    <text evidence="2">Belongs to the RuvB family.</text>
</comment>
<dbReference type="SUPFAM" id="SSF55821">
    <property type="entry name" value="YrdC/RibB"/>
    <property type="match status" value="2"/>
</dbReference>
<evidence type="ECO:0000256" key="1">
    <source>
        <dbReference type="ARBA" id="ARBA00004123"/>
    </source>
</evidence>
<dbReference type="PANTHER" id="PTHR11093">
    <property type="entry name" value="RUVB-RELATED REPTIN AND PONTIN"/>
    <property type="match status" value="1"/>
</dbReference>
<comment type="subcellular location">
    <subcellularLocation>
        <location evidence="1">Nucleus</location>
    </subcellularLocation>
</comment>
<dbReference type="FunFam" id="1.10.8.60:FF:000010">
    <property type="entry name" value="RuvB-like helicase"/>
    <property type="match status" value="1"/>
</dbReference>
<protein>
    <recommendedName>
        <fullName evidence="4">Threonylcarbamoyl-AMP synthase</fullName>
        <ecNumber evidence="3">3.6.4.12</ecNumber>
    </recommendedName>
</protein>
<dbReference type="InterPro" id="IPR012340">
    <property type="entry name" value="NA-bd_OB-fold"/>
</dbReference>
<proteinExistence type="inferred from homology"/>
<dbReference type="SUPFAM" id="SSF52540">
    <property type="entry name" value="P-loop containing nucleoside triphosphate hydrolases"/>
    <property type="match status" value="1"/>
</dbReference>
<evidence type="ECO:0000256" key="4">
    <source>
        <dbReference type="ARBA" id="ARBA00015492"/>
    </source>
</evidence>
<evidence type="ECO:0000313" key="12">
    <source>
        <dbReference type="Proteomes" id="UP000250235"/>
    </source>
</evidence>
<dbReference type="GO" id="GO:0005524">
    <property type="term" value="F:ATP binding"/>
    <property type="evidence" value="ECO:0007669"/>
    <property type="project" value="UniProtKB-KW"/>
</dbReference>
<dbReference type="SUPFAM" id="SSF50249">
    <property type="entry name" value="Nucleic acid-binding proteins"/>
    <property type="match status" value="1"/>
</dbReference>
<keyword evidence="8" id="KW-0067">ATP-binding</keyword>
<dbReference type="Pfam" id="PF06068">
    <property type="entry name" value="TIP49"/>
    <property type="match status" value="1"/>
</dbReference>
<dbReference type="GO" id="GO:0003678">
    <property type="term" value="F:DNA helicase activity"/>
    <property type="evidence" value="ECO:0007669"/>
    <property type="project" value="UniProtKB-EC"/>
</dbReference>
<evidence type="ECO:0000256" key="7">
    <source>
        <dbReference type="ARBA" id="ARBA00022806"/>
    </source>
</evidence>
<name>A0A2Z7CRD0_9LAMI</name>
<dbReference type="EMBL" id="KQ992999">
    <property type="protein sequence ID" value="KZV49640.1"/>
    <property type="molecule type" value="Genomic_DNA"/>
</dbReference>
<evidence type="ECO:0000256" key="3">
    <source>
        <dbReference type="ARBA" id="ARBA00012551"/>
    </source>
</evidence>
<dbReference type="Pfam" id="PF01300">
    <property type="entry name" value="Sua5_yciO_yrdC"/>
    <property type="match status" value="2"/>
</dbReference>
<evidence type="ECO:0000256" key="6">
    <source>
        <dbReference type="ARBA" id="ARBA00022801"/>
    </source>
</evidence>
<dbReference type="Proteomes" id="UP000250235">
    <property type="component" value="Unassembled WGS sequence"/>
</dbReference>
<dbReference type="Gene3D" id="1.10.8.60">
    <property type="match status" value="1"/>
</dbReference>
<dbReference type="InterPro" id="IPR010339">
    <property type="entry name" value="TIP49_P-loop"/>
</dbReference>
<keyword evidence="9" id="KW-0539">Nucleus</keyword>
<sequence>MKIEEVQSTSKTQRIATHTHIKGLGLEPNGKALPLAAGFVGQASAREAAGLVVDMIRQKKMAGRALLLAGPPGTGKTALALGISQELGSKVSSCGYIIPSSMQVPFCPMVGSEVYSSEVKKTEVLMENFRRAIGLRIKENKEVTELSPEETESITGGYGKSISHVIIGLKTVKGTKQLKLDPTIYDALIKEKATVRNNAELQVAVGDVIYIEANSGAVKRVGRSDVFATEFDLEAEEYVPLPKGEVHKKKEIVQDVTLHDLDAANARPQGGQDILSLMGQMMKPRKTEITDKLRQEINKVVNRYIDEGVAELVPGVLFIDEVHMLDMECFSYLNRALESSLSPIVIFATNRGICNVRGTDMASPHGIPIDLLDRLVIIRTETYGPAEMIQILAIRAQVEELKIDEESLAYLGEIGQQASLRHAVQLLSPASIIAKMNGRENICKADLEEVDSLYLDAKSSAKLLQEHQDRYISKKNSRTIHAQEPTRTIRFKKIGVAQLPPAIAFGKAVERSKRGACVAIRFKNIRVAPLPPAIAFGKANSPTTAITRSSAKQPKGKGGNSRIPYTDASNNSSKFCSRKVVTLLLKFPFWIFPRRDNRGLNVKQMAWSLEKCDGNGMRIGESGVLRPAMKDYAQEAVKAVKARKVIAVPTDTLYGFACDACSMGAVHRIYEIKGRNYTSPLAIYVRDVEEIRRFAVTDHLPNGLLTLFFLDLTFAEQLKGEGGHSRTPYTDANSNSSKFCSRKVVTLLLKFPFWIFPSARAVHRIYEIKGRKYTNPLAICVGDVEDIQRFAVTDHLPNGLLNSVLPGPVTLVLRRELAHSGNYKDLRRATESKEGTYAHRTLIQATIPAKFVHGKSLPFFSSSLLDIFIGVRKLKNLTSLERRRDNKGLNVKQMAWRLEKCDGNGIGIGESGVLRLWRIMRKRPLKLSMGAVDWIYEIKGRKYTSPLAICVGDVEDIKCFAVTDHLPMDCLTLFFLDQ</sequence>
<keyword evidence="5" id="KW-0547">Nucleotide-binding</keyword>
<evidence type="ECO:0000313" key="11">
    <source>
        <dbReference type="EMBL" id="KZV49640.1"/>
    </source>
</evidence>
<feature type="domain" description="YrdC-like" evidence="10">
    <location>
        <begin position="630"/>
        <end position="809"/>
    </location>
</feature>
<evidence type="ECO:0000256" key="2">
    <source>
        <dbReference type="ARBA" id="ARBA00007519"/>
    </source>
</evidence>
<dbReference type="GO" id="GO:0003725">
    <property type="term" value="F:double-stranded RNA binding"/>
    <property type="evidence" value="ECO:0007669"/>
    <property type="project" value="InterPro"/>
</dbReference>
<dbReference type="PROSITE" id="PS51163">
    <property type="entry name" value="YRDC"/>
    <property type="match status" value="1"/>
</dbReference>
<dbReference type="FunFam" id="2.40.50.360:FF:000001">
    <property type="entry name" value="RuvB-like helicase"/>
    <property type="match status" value="1"/>
</dbReference>
<dbReference type="InterPro" id="IPR027417">
    <property type="entry name" value="P-loop_NTPase"/>
</dbReference>
<dbReference type="GO" id="GO:0016787">
    <property type="term" value="F:hydrolase activity"/>
    <property type="evidence" value="ECO:0007669"/>
    <property type="project" value="UniProtKB-KW"/>
</dbReference>
<dbReference type="AlphaFoldDB" id="A0A2Z7CRD0"/>
<reference evidence="11 12" key="1">
    <citation type="journal article" date="2015" name="Proc. Natl. Acad. Sci. U.S.A.">
        <title>The resurrection genome of Boea hygrometrica: A blueprint for survival of dehydration.</title>
        <authorList>
            <person name="Xiao L."/>
            <person name="Yang G."/>
            <person name="Zhang L."/>
            <person name="Yang X."/>
            <person name="Zhao S."/>
            <person name="Ji Z."/>
            <person name="Zhou Q."/>
            <person name="Hu M."/>
            <person name="Wang Y."/>
            <person name="Chen M."/>
            <person name="Xu Y."/>
            <person name="Jin H."/>
            <person name="Xiao X."/>
            <person name="Hu G."/>
            <person name="Bao F."/>
            <person name="Hu Y."/>
            <person name="Wan P."/>
            <person name="Li L."/>
            <person name="Deng X."/>
            <person name="Kuang T."/>
            <person name="Xiang C."/>
            <person name="Zhu J.K."/>
            <person name="Oliver M.J."/>
            <person name="He Y."/>
        </authorList>
    </citation>
    <scope>NUCLEOTIDE SEQUENCE [LARGE SCALE GENOMIC DNA]</scope>
    <source>
        <strain evidence="12">cv. XS01</strain>
    </source>
</reference>
<keyword evidence="7" id="KW-0347">Helicase</keyword>
<accession>A0A2Z7CRD0</accession>